<keyword evidence="3" id="KW-1185">Reference proteome</keyword>
<dbReference type="Proteomes" id="UP001064489">
    <property type="component" value="Chromosome 4"/>
</dbReference>
<gene>
    <name evidence="2" type="ORF">LWI28_025696</name>
</gene>
<evidence type="ECO:0000313" key="3">
    <source>
        <dbReference type="Proteomes" id="UP001064489"/>
    </source>
</evidence>
<evidence type="ECO:0000313" key="2">
    <source>
        <dbReference type="EMBL" id="KAI9182470.1"/>
    </source>
</evidence>
<sequence>MIVLVPRGQSVSMEVAVEVGSRTFPVKLVEQLEPVNFEWLSNHLNIIPGGSNLKCCFDRDEWAKSSREIIADKGMRSDKCRAGGEENGCVSNSDEKENRKGVRDMVSSGTCQDRGVVGGIMGDLVKGKKGEDDADCEVSQSSSGSEDSSSIQVVPKTQLVSDKGIELMVDLREHGASVEIRNSGTEKMTVKEFSRSR</sequence>
<name>A0AAD5J688_ACENE</name>
<dbReference type="EMBL" id="JAJSOW010000101">
    <property type="protein sequence ID" value="KAI9182470.1"/>
    <property type="molecule type" value="Genomic_DNA"/>
</dbReference>
<organism evidence="2 3">
    <name type="scientific">Acer negundo</name>
    <name type="common">Box elder</name>
    <dbReference type="NCBI Taxonomy" id="4023"/>
    <lineage>
        <taxon>Eukaryota</taxon>
        <taxon>Viridiplantae</taxon>
        <taxon>Streptophyta</taxon>
        <taxon>Embryophyta</taxon>
        <taxon>Tracheophyta</taxon>
        <taxon>Spermatophyta</taxon>
        <taxon>Magnoliopsida</taxon>
        <taxon>eudicotyledons</taxon>
        <taxon>Gunneridae</taxon>
        <taxon>Pentapetalae</taxon>
        <taxon>rosids</taxon>
        <taxon>malvids</taxon>
        <taxon>Sapindales</taxon>
        <taxon>Sapindaceae</taxon>
        <taxon>Hippocastanoideae</taxon>
        <taxon>Acereae</taxon>
        <taxon>Acer</taxon>
    </lineage>
</organism>
<proteinExistence type="predicted"/>
<reference evidence="2" key="2">
    <citation type="submission" date="2023-02" db="EMBL/GenBank/DDBJ databases">
        <authorList>
            <person name="Swenson N.G."/>
            <person name="Wegrzyn J.L."/>
            <person name="Mcevoy S.L."/>
        </authorList>
    </citation>
    <scope>NUCLEOTIDE SEQUENCE</scope>
    <source>
        <strain evidence="2">91603</strain>
        <tissue evidence="2">Leaf</tissue>
    </source>
</reference>
<protein>
    <submittedName>
        <fullName evidence="2">Uncharacterized protein</fullName>
    </submittedName>
</protein>
<evidence type="ECO:0000256" key="1">
    <source>
        <dbReference type="SAM" id="MobiDB-lite"/>
    </source>
</evidence>
<feature type="region of interest" description="Disordered" evidence="1">
    <location>
        <begin position="126"/>
        <end position="157"/>
    </location>
</feature>
<feature type="region of interest" description="Disordered" evidence="1">
    <location>
        <begin position="81"/>
        <end position="107"/>
    </location>
</feature>
<dbReference type="AlphaFoldDB" id="A0AAD5J688"/>
<feature type="compositionally biased region" description="Low complexity" evidence="1">
    <location>
        <begin position="139"/>
        <end position="150"/>
    </location>
</feature>
<accession>A0AAD5J688</accession>
<reference evidence="2" key="1">
    <citation type="journal article" date="2022" name="Plant J.">
        <title>Strategies of tolerance reflected in two North American maple genomes.</title>
        <authorList>
            <person name="McEvoy S.L."/>
            <person name="Sezen U.U."/>
            <person name="Trouern-Trend A."/>
            <person name="McMahon S.M."/>
            <person name="Schaberg P.G."/>
            <person name="Yang J."/>
            <person name="Wegrzyn J.L."/>
            <person name="Swenson N.G."/>
        </authorList>
    </citation>
    <scope>NUCLEOTIDE SEQUENCE</scope>
    <source>
        <strain evidence="2">91603</strain>
    </source>
</reference>
<comment type="caution">
    <text evidence="2">The sequence shown here is derived from an EMBL/GenBank/DDBJ whole genome shotgun (WGS) entry which is preliminary data.</text>
</comment>
<feature type="compositionally biased region" description="Basic and acidic residues" evidence="1">
    <location>
        <begin position="93"/>
        <end position="103"/>
    </location>
</feature>